<reference evidence="8 9" key="1">
    <citation type="submission" date="2019-06" db="EMBL/GenBank/DDBJ databases">
        <title>Genomic Encyclopedia of Type Strains, Phase IV (KMG-V): Genome sequencing to study the core and pangenomes of soil and plant-associated prokaryotes.</title>
        <authorList>
            <person name="Whitman W."/>
        </authorList>
    </citation>
    <scope>NUCLEOTIDE SEQUENCE [LARGE SCALE GENOMIC DNA]</scope>
    <source>
        <strain evidence="8 9">BR 10355</strain>
    </source>
</reference>
<dbReference type="PANTHER" id="PTHR11228">
    <property type="entry name" value="RADICAL SAM DOMAIN PROTEIN"/>
    <property type="match status" value="1"/>
</dbReference>
<evidence type="ECO:0000256" key="3">
    <source>
        <dbReference type="ARBA" id="ARBA00022723"/>
    </source>
</evidence>
<evidence type="ECO:0000256" key="4">
    <source>
        <dbReference type="ARBA" id="ARBA00023004"/>
    </source>
</evidence>
<comment type="cofactor">
    <cofactor evidence="1">
        <name>[4Fe-4S] cluster</name>
        <dbReference type="ChEBI" id="CHEBI:49883"/>
    </cofactor>
</comment>
<proteinExistence type="predicted"/>
<feature type="domain" description="4Fe4S-binding SPASM" evidence="7">
    <location>
        <begin position="312"/>
        <end position="380"/>
    </location>
</feature>
<keyword evidence="9" id="KW-1185">Reference proteome</keyword>
<dbReference type="InterPro" id="IPR058240">
    <property type="entry name" value="rSAM_sf"/>
</dbReference>
<dbReference type="Proteomes" id="UP000321304">
    <property type="component" value="Unassembled WGS sequence"/>
</dbReference>
<dbReference type="OrthoDB" id="5288924at2"/>
<dbReference type="AlphaFoldDB" id="A0A560KUE6"/>
<dbReference type="InterPro" id="IPR013785">
    <property type="entry name" value="Aldolase_TIM"/>
</dbReference>
<dbReference type="SUPFAM" id="SSF102114">
    <property type="entry name" value="Radical SAM enzymes"/>
    <property type="match status" value="1"/>
</dbReference>
<dbReference type="SFLD" id="SFLDS00029">
    <property type="entry name" value="Radical_SAM"/>
    <property type="match status" value="1"/>
</dbReference>
<evidence type="ECO:0000313" key="9">
    <source>
        <dbReference type="Proteomes" id="UP000321304"/>
    </source>
</evidence>
<dbReference type="Gene3D" id="3.20.20.70">
    <property type="entry name" value="Aldolase class I"/>
    <property type="match status" value="1"/>
</dbReference>
<dbReference type="GO" id="GO:0046872">
    <property type="term" value="F:metal ion binding"/>
    <property type="evidence" value="ECO:0007669"/>
    <property type="project" value="UniProtKB-KW"/>
</dbReference>
<evidence type="ECO:0000256" key="5">
    <source>
        <dbReference type="ARBA" id="ARBA00023014"/>
    </source>
</evidence>
<dbReference type="InterPro" id="IPR023885">
    <property type="entry name" value="4Fe4S-binding_SPASM_dom"/>
</dbReference>
<evidence type="ECO:0000256" key="2">
    <source>
        <dbReference type="ARBA" id="ARBA00022691"/>
    </source>
</evidence>
<dbReference type="InterPro" id="IPR007197">
    <property type="entry name" value="rSAM"/>
</dbReference>
<keyword evidence="3" id="KW-0479">Metal-binding</keyword>
<dbReference type="SFLD" id="SFLDG01067">
    <property type="entry name" value="SPASM/twitch_domain_containing"/>
    <property type="match status" value="1"/>
</dbReference>
<sequence length="402" mass="45451">MSLPALLQTSPYLTVLEPNRPSPVIYMTDTHGAESPDTDDHTGASFGIVDLDRKVSWRHDRAELDILRRAAAYPTASQMLIENYGATSVVSLYSLNWLQAPDALCRDYNLISGEIEISSHCNWACACCPVSAEPKGRNTMSLDLFEETIHKLAEHAGIDYVTFHFFNEPTLDRFFDERVSILRRHHLKLALYTNGSALTEGKLRQLIESETLYHLIFNIPSPDADEFRSLTNSRTFPQTIRNLEIAIELKAFPIDIVVNGIEPRLSVNTRALKARYGRDGVRVGATTLSDRAGVLKGEFDQHVFVDGALRGCNWPVNHFYVAWNGDVFICCNDYHQKETYGNVRDGTIHEIMSSDAAVHLRRRVFGIEAAPKDFICRRCHDQALHFPFKQFQPIATHSSEKL</sequence>
<dbReference type="GO" id="GO:0003824">
    <property type="term" value="F:catalytic activity"/>
    <property type="evidence" value="ECO:0007669"/>
    <property type="project" value="InterPro"/>
</dbReference>
<name>A0A560KUE6_9BRAD</name>
<dbReference type="GO" id="GO:0051536">
    <property type="term" value="F:iron-sulfur cluster binding"/>
    <property type="evidence" value="ECO:0007669"/>
    <property type="project" value="UniProtKB-KW"/>
</dbReference>
<keyword evidence="2" id="KW-0949">S-adenosyl-L-methionine</keyword>
<accession>A0A560KUE6</accession>
<evidence type="ECO:0000256" key="1">
    <source>
        <dbReference type="ARBA" id="ARBA00001966"/>
    </source>
</evidence>
<keyword evidence="5" id="KW-0411">Iron-sulfur</keyword>
<evidence type="ECO:0000259" key="6">
    <source>
        <dbReference type="Pfam" id="PF04055"/>
    </source>
</evidence>
<evidence type="ECO:0000313" key="8">
    <source>
        <dbReference type="EMBL" id="TWB86898.1"/>
    </source>
</evidence>
<feature type="domain" description="Radical SAM core" evidence="6">
    <location>
        <begin position="115"/>
        <end position="249"/>
    </location>
</feature>
<dbReference type="PANTHER" id="PTHR11228:SF7">
    <property type="entry name" value="PQQA PEPTIDE CYCLASE"/>
    <property type="match status" value="1"/>
</dbReference>
<dbReference type="CDD" id="cd01335">
    <property type="entry name" value="Radical_SAM"/>
    <property type="match status" value="1"/>
</dbReference>
<comment type="caution">
    <text evidence="8">The sequence shown here is derived from an EMBL/GenBank/DDBJ whole genome shotgun (WGS) entry which is preliminary data.</text>
</comment>
<dbReference type="Pfam" id="PF04055">
    <property type="entry name" value="Radical_SAM"/>
    <property type="match status" value="1"/>
</dbReference>
<dbReference type="Pfam" id="PF13186">
    <property type="entry name" value="SPASM"/>
    <property type="match status" value="1"/>
</dbReference>
<organism evidence="8 9">
    <name type="scientific">Bradyrhizobium macuxiense</name>
    <dbReference type="NCBI Taxonomy" id="1755647"/>
    <lineage>
        <taxon>Bacteria</taxon>
        <taxon>Pseudomonadati</taxon>
        <taxon>Pseudomonadota</taxon>
        <taxon>Alphaproteobacteria</taxon>
        <taxon>Hyphomicrobiales</taxon>
        <taxon>Nitrobacteraceae</taxon>
        <taxon>Bradyrhizobium</taxon>
    </lineage>
</organism>
<keyword evidence="4" id="KW-0408">Iron</keyword>
<evidence type="ECO:0000259" key="7">
    <source>
        <dbReference type="Pfam" id="PF13186"/>
    </source>
</evidence>
<dbReference type="CDD" id="cd21109">
    <property type="entry name" value="SPASM"/>
    <property type="match status" value="1"/>
</dbReference>
<dbReference type="EMBL" id="VITY01000025">
    <property type="protein sequence ID" value="TWB86898.1"/>
    <property type="molecule type" value="Genomic_DNA"/>
</dbReference>
<protein>
    <submittedName>
        <fullName evidence="8">Iron-sulfur cluster protein</fullName>
    </submittedName>
</protein>
<gene>
    <name evidence="8" type="ORF">FBZ93_12524</name>
</gene>
<dbReference type="InterPro" id="IPR050377">
    <property type="entry name" value="Radical_SAM_PqqE_MftC-like"/>
</dbReference>